<gene>
    <name evidence="1" type="ORF">COW80_00400</name>
</gene>
<dbReference type="InterPro" id="IPR014942">
    <property type="entry name" value="AbiEii"/>
</dbReference>
<dbReference type="Pfam" id="PF08843">
    <property type="entry name" value="AbiEii"/>
    <property type="match status" value="2"/>
</dbReference>
<evidence type="ECO:0000313" key="2">
    <source>
        <dbReference type="Proteomes" id="UP000229981"/>
    </source>
</evidence>
<evidence type="ECO:0008006" key="3">
    <source>
        <dbReference type="Google" id="ProtNLM"/>
    </source>
</evidence>
<protein>
    <recommendedName>
        <fullName evidence="3">Nucleotidyl transferase AbiEii/AbiGii toxin family protein</fullName>
    </recommendedName>
</protein>
<proteinExistence type="predicted"/>
<organism evidence="1 2">
    <name type="scientific">Candidatus Beckwithbacteria bacterium CG22_combo_CG10-13_8_21_14_all_01_47_9</name>
    <dbReference type="NCBI Taxonomy" id="1974496"/>
    <lineage>
        <taxon>Bacteria</taxon>
        <taxon>Candidatus Beckwithiibacteriota</taxon>
    </lineage>
</organism>
<evidence type="ECO:0000313" key="1">
    <source>
        <dbReference type="EMBL" id="PIP88432.1"/>
    </source>
</evidence>
<reference evidence="1 2" key="1">
    <citation type="submission" date="2017-09" db="EMBL/GenBank/DDBJ databases">
        <title>Depth-based differentiation of microbial function through sediment-hosted aquifers and enrichment of novel symbionts in the deep terrestrial subsurface.</title>
        <authorList>
            <person name="Probst A.J."/>
            <person name="Ladd B."/>
            <person name="Jarett J.K."/>
            <person name="Geller-Mcgrath D.E."/>
            <person name="Sieber C.M."/>
            <person name="Emerson J.B."/>
            <person name="Anantharaman K."/>
            <person name="Thomas B.C."/>
            <person name="Malmstrom R."/>
            <person name="Stieglmeier M."/>
            <person name="Klingl A."/>
            <person name="Woyke T."/>
            <person name="Ryan C.M."/>
            <person name="Banfield J.F."/>
        </authorList>
    </citation>
    <scope>NUCLEOTIDE SEQUENCE [LARGE SCALE GENOMIC DNA]</scope>
    <source>
        <strain evidence="1">CG22_combo_CG10-13_8_21_14_all_01_47_9</strain>
    </source>
</reference>
<dbReference type="Proteomes" id="UP000229981">
    <property type="component" value="Unassembled WGS sequence"/>
</dbReference>
<dbReference type="AlphaFoldDB" id="A0A2H0E1X1"/>
<accession>A0A2H0E1X1</accession>
<name>A0A2H0E1X1_9BACT</name>
<dbReference type="EMBL" id="PCTU01000009">
    <property type="protein sequence ID" value="PIP88432.1"/>
    <property type="molecule type" value="Genomic_DNA"/>
</dbReference>
<comment type="caution">
    <text evidence="1">The sequence shown here is derived from an EMBL/GenBank/DDBJ whole genome shotgun (WGS) entry which is preliminary data.</text>
</comment>
<sequence>MIIWPLMYTEVLTKNQQDLLPLISKFSHDFYLVGGTALALQLGHRRSIDFDLFSDREFANDSLLKNVRRFYPVDKVYVKSRGQMTIDVHGVRMTWYQFPFIVPHQINWEEIITVPDVPTIAAMKIYALGQRAKWKDYVDLYFIFKQYSLAAVMKIAGKLFGIEINERMVREQLNYFADVDYSQIVEYLPGMSVSDETVKACLKQIAVS</sequence>